<dbReference type="Proteomes" id="UP000281553">
    <property type="component" value="Unassembled WGS sequence"/>
</dbReference>
<feature type="region of interest" description="Disordered" evidence="1">
    <location>
        <begin position="1"/>
        <end position="26"/>
    </location>
</feature>
<evidence type="ECO:0000256" key="1">
    <source>
        <dbReference type="SAM" id="MobiDB-lite"/>
    </source>
</evidence>
<reference evidence="2 3" key="1">
    <citation type="submission" date="2018-11" db="EMBL/GenBank/DDBJ databases">
        <authorList>
            <consortium name="Pathogen Informatics"/>
        </authorList>
    </citation>
    <scope>NUCLEOTIDE SEQUENCE [LARGE SCALE GENOMIC DNA]</scope>
</reference>
<dbReference type="OrthoDB" id="6287158at2759"/>
<organism evidence="2 3">
    <name type="scientific">Dibothriocephalus latus</name>
    <name type="common">Fish tapeworm</name>
    <name type="synonym">Diphyllobothrium latum</name>
    <dbReference type="NCBI Taxonomy" id="60516"/>
    <lineage>
        <taxon>Eukaryota</taxon>
        <taxon>Metazoa</taxon>
        <taxon>Spiralia</taxon>
        <taxon>Lophotrochozoa</taxon>
        <taxon>Platyhelminthes</taxon>
        <taxon>Cestoda</taxon>
        <taxon>Eucestoda</taxon>
        <taxon>Diphyllobothriidea</taxon>
        <taxon>Diphyllobothriidae</taxon>
        <taxon>Dibothriocephalus</taxon>
    </lineage>
</organism>
<protein>
    <submittedName>
        <fullName evidence="2">Uncharacterized protein</fullName>
    </submittedName>
</protein>
<dbReference type="AlphaFoldDB" id="A0A3P6VD98"/>
<evidence type="ECO:0000313" key="2">
    <source>
        <dbReference type="EMBL" id="VDK87974.1"/>
    </source>
</evidence>
<sequence>MPQAVPADVMEEEEPTKLKPDGDPSIKLNPNAVSPRQFVEYAASLARSHNSALTCQFLPLRRTETERQILEALNSLLSAKNAFGIFSESPFLRPVTLLRPVQFAFPVKVVLQYSDPENMVRRLRDLADQKVTSLPLLAILSGTKPNAASLGFCTDFLTYSFNLELDINIARLLVDQLRNPNSCTDKYRLILRLAWATTGLYMPGDKSNPSRVLASEVLPRCLSVRVDRRNVTLPDPTFHEGQAQNFGHRLRFAIDITDKIRFQSNSLVCCQHIDIELTWLHAPLQDHAIPLLEMVGSGSCTSILNHLLNLPLVQITLDRVHPIPESPDRVIAASETLAMVKSKLTSLDDLQSDGWIPVSLLCPLALTRIEVSPHIFSNIISPLIFFVQLIADQSLKDAEMAHVDANGHWREALKPIQSDSSAVISIKDSISVITSDNPRITAVPSLLNGPSTMTPCILESNFPSRSVTPMELDASHLNDCILPLGDSNENVQNVCVTQSEQPVVAHPTPSSFCRGQTLPDTVTNERSGKRTFAALDFRPRT</sequence>
<proteinExistence type="predicted"/>
<dbReference type="EMBL" id="UYRU01044867">
    <property type="protein sequence ID" value="VDK87974.1"/>
    <property type="molecule type" value="Genomic_DNA"/>
</dbReference>
<feature type="compositionally biased region" description="Basic and acidic residues" evidence="1">
    <location>
        <begin position="15"/>
        <end position="24"/>
    </location>
</feature>
<name>A0A3P6VD98_DIBLA</name>
<evidence type="ECO:0000313" key="3">
    <source>
        <dbReference type="Proteomes" id="UP000281553"/>
    </source>
</evidence>
<gene>
    <name evidence="2" type="ORF">DILT_LOCUS4123</name>
</gene>
<keyword evidence="3" id="KW-1185">Reference proteome</keyword>
<accession>A0A3P6VD98</accession>